<dbReference type="Proteomes" id="UP000236592">
    <property type="component" value="Chromosome"/>
</dbReference>
<feature type="transmembrane region" description="Helical" evidence="6">
    <location>
        <begin position="61"/>
        <end position="79"/>
    </location>
</feature>
<accession>A0A2I7SHR7</accession>
<name>A0A2I7SHR7_9FLAO</name>
<evidence type="ECO:0000256" key="3">
    <source>
        <dbReference type="ARBA" id="ARBA00022692"/>
    </source>
</evidence>
<dbReference type="AlphaFoldDB" id="A0A2I7SHR7"/>
<feature type="transmembrane region" description="Helical" evidence="6">
    <location>
        <begin position="20"/>
        <end position="41"/>
    </location>
</feature>
<evidence type="ECO:0000256" key="2">
    <source>
        <dbReference type="ARBA" id="ARBA00022475"/>
    </source>
</evidence>
<feature type="transmembrane region" description="Helical" evidence="6">
    <location>
        <begin position="294"/>
        <end position="320"/>
    </location>
</feature>
<feature type="transmembrane region" description="Helical" evidence="6">
    <location>
        <begin position="218"/>
        <end position="241"/>
    </location>
</feature>
<dbReference type="OrthoDB" id="1121314at2"/>
<sequence length="330" mass="38385">MDLICTIIAHTLSYRSKQYLFRLIKISIVLAALYFIYQKIIHNNTLHFSDFYNILSENNAFSVKTLSFLLILTLINWLLELFKWQWLLRPFKKISLYQACEQCLGSLTASLITPNRIGEYGAKAMYYQAAFRKHVVVLNLINNILQLTVTTIVGFIGLLWFTQSHKTLLNTYYLVIYITTLALITGLIGLFVFKGNFKFMQLSTKKLSRFLRRLPKKTLYYGLGLSFLRYAVFSFQFYFLLQIFQIELPYFEALSIIASMYFITSIIPSITLFDGLIKGSISVYLFAFVGAHELIILSITMVMWLLNFMLPSLIGCYYVLNFKYKNTINS</sequence>
<dbReference type="Pfam" id="PF03706">
    <property type="entry name" value="LPG_synthase_TM"/>
    <property type="match status" value="1"/>
</dbReference>
<evidence type="ECO:0000256" key="1">
    <source>
        <dbReference type="ARBA" id="ARBA00004651"/>
    </source>
</evidence>
<dbReference type="InterPro" id="IPR022791">
    <property type="entry name" value="L-PG_synthase/AglD"/>
</dbReference>
<evidence type="ECO:0008006" key="9">
    <source>
        <dbReference type="Google" id="ProtNLM"/>
    </source>
</evidence>
<dbReference type="RefSeq" id="WP_102995483.1">
    <property type="nucleotide sequence ID" value="NZ_CP025938.1"/>
</dbReference>
<reference evidence="8" key="1">
    <citation type="submission" date="2018-01" db="EMBL/GenBank/DDBJ databases">
        <title>Complete genome of Tamlana sp. UJ94.</title>
        <authorList>
            <person name="Jung J."/>
            <person name="Chung D."/>
            <person name="Bae S.S."/>
            <person name="Baek K."/>
        </authorList>
    </citation>
    <scope>NUCLEOTIDE SEQUENCE [LARGE SCALE GENOMIC DNA]</scope>
    <source>
        <strain evidence="8">UJ94</strain>
    </source>
</reference>
<protein>
    <recommendedName>
        <fullName evidence="9">Lysylphosphatidylglycerol synthetase family protein</fullName>
    </recommendedName>
</protein>
<organism evidence="7 8">
    <name type="scientific">Pseudotamlana carrageenivorans</name>
    <dbReference type="NCBI Taxonomy" id="2069432"/>
    <lineage>
        <taxon>Bacteria</taxon>
        <taxon>Pseudomonadati</taxon>
        <taxon>Bacteroidota</taxon>
        <taxon>Flavobacteriia</taxon>
        <taxon>Flavobacteriales</taxon>
        <taxon>Flavobacteriaceae</taxon>
        <taxon>Pseudotamlana</taxon>
    </lineage>
</organism>
<keyword evidence="8" id="KW-1185">Reference proteome</keyword>
<gene>
    <name evidence="7" type="ORF">C1A40_08225</name>
</gene>
<feature type="transmembrane region" description="Helical" evidence="6">
    <location>
        <begin position="172"/>
        <end position="197"/>
    </location>
</feature>
<comment type="subcellular location">
    <subcellularLocation>
        <location evidence="1">Cell membrane</location>
        <topology evidence="1">Multi-pass membrane protein</topology>
    </subcellularLocation>
</comment>
<feature type="transmembrane region" description="Helical" evidence="6">
    <location>
        <begin position="253"/>
        <end position="273"/>
    </location>
</feature>
<keyword evidence="4 6" id="KW-1133">Transmembrane helix</keyword>
<dbReference type="GO" id="GO:0005886">
    <property type="term" value="C:plasma membrane"/>
    <property type="evidence" value="ECO:0007669"/>
    <property type="project" value="UniProtKB-SubCell"/>
</dbReference>
<proteinExistence type="predicted"/>
<keyword evidence="5 6" id="KW-0472">Membrane</keyword>
<evidence type="ECO:0000256" key="4">
    <source>
        <dbReference type="ARBA" id="ARBA00022989"/>
    </source>
</evidence>
<evidence type="ECO:0000313" key="7">
    <source>
        <dbReference type="EMBL" id="AUS05455.1"/>
    </source>
</evidence>
<dbReference type="KEGG" id="taj:C1A40_08225"/>
<evidence type="ECO:0000256" key="6">
    <source>
        <dbReference type="SAM" id="Phobius"/>
    </source>
</evidence>
<keyword evidence="2" id="KW-1003">Cell membrane</keyword>
<keyword evidence="3 6" id="KW-0812">Transmembrane</keyword>
<dbReference type="EMBL" id="CP025938">
    <property type="protein sequence ID" value="AUS05455.1"/>
    <property type="molecule type" value="Genomic_DNA"/>
</dbReference>
<evidence type="ECO:0000256" key="5">
    <source>
        <dbReference type="ARBA" id="ARBA00023136"/>
    </source>
</evidence>
<feature type="transmembrane region" description="Helical" evidence="6">
    <location>
        <begin position="135"/>
        <end position="160"/>
    </location>
</feature>
<evidence type="ECO:0000313" key="8">
    <source>
        <dbReference type="Proteomes" id="UP000236592"/>
    </source>
</evidence>